<reference evidence="2" key="1">
    <citation type="submission" date="2025-08" db="UniProtKB">
        <authorList>
            <consortium name="Ensembl"/>
        </authorList>
    </citation>
    <scope>IDENTIFICATION</scope>
</reference>
<dbReference type="PANTHER" id="PTHR38564">
    <property type="entry name" value="SI:CH73-250A16.5-RELATED"/>
    <property type="match status" value="1"/>
</dbReference>
<keyword evidence="1" id="KW-0732">Signal</keyword>
<accession>A0A3Q2DHG0</accession>
<feature type="signal peptide" evidence="1">
    <location>
        <begin position="1"/>
        <end position="22"/>
    </location>
</feature>
<sequence length="160" mass="16803">MNTILLASALLLGLFSCSVAFAAPTPFPFPIPYHSFCGTLWLFAKPCAEISTKITKQIQVFSPEYMLIAATPSTIKANHTSPDGSVQNISFSLGPTIQSGGCSVSALSISLGFTSLLDDGLNYCNLNKLLSASGLNTSSGFMELTTELACLGYGTTTCKV</sequence>
<reference evidence="2" key="2">
    <citation type="submission" date="2025-09" db="UniProtKB">
        <authorList>
            <consortium name="Ensembl"/>
        </authorList>
    </citation>
    <scope>IDENTIFICATION</scope>
</reference>
<name>A0A3Q2DHG0_CYPVA</name>
<feature type="chain" id="PRO_5018690888" evidence="1">
    <location>
        <begin position="23"/>
        <end position="160"/>
    </location>
</feature>
<proteinExistence type="predicted"/>
<keyword evidence="3" id="KW-1185">Reference proteome</keyword>
<organism evidence="2 3">
    <name type="scientific">Cyprinodon variegatus</name>
    <name type="common">Sheepshead minnow</name>
    <dbReference type="NCBI Taxonomy" id="28743"/>
    <lineage>
        <taxon>Eukaryota</taxon>
        <taxon>Metazoa</taxon>
        <taxon>Chordata</taxon>
        <taxon>Craniata</taxon>
        <taxon>Vertebrata</taxon>
        <taxon>Euteleostomi</taxon>
        <taxon>Actinopterygii</taxon>
        <taxon>Neopterygii</taxon>
        <taxon>Teleostei</taxon>
        <taxon>Neoteleostei</taxon>
        <taxon>Acanthomorphata</taxon>
        <taxon>Ovalentaria</taxon>
        <taxon>Atherinomorphae</taxon>
        <taxon>Cyprinodontiformes</taxon>
        <taxon>Cyprinodontidae</taxon>
        <taxon>Cyprinodon</taxon>
    </lineage>
</organism>
<dbReference type="Ensembl" id="ENSCVAT00000026920.1">
    <property type="protein sequence ID" value="ENSCVAP00000018084.1"/>
    <property type="gene ID" value="ENSCVAG00000021268.1"/>
</dbReference>
<evidence type="ECO:0000313" key="2">
    <source>
        <dbReference type="Ensembl" id="ENSCVAP00000018084.1"/>
    </source>
</evidence>
<protein>
    <submittedName>
        <fullName evidence="2">Uncharacterized protein</fullName>
    </submittedName>
</protein>
<dbReference type="Proteomes" id="UP000265020">
    <property type="component" value="Unassembled WGS sequence"/>
</dbReference>
<dbReference type="AlphaFoldDB" id="A0A3Q2DHG0"/>
<dbReference type="PANTHER" id="PTHR38564:SF2">
    <property type="entry name" value="WU:FC46H12 PRECURSOR"/>
    <property type="match status" value="1"/>
</dbReference>
<evidence type="ECO:0000313" key="3">
    <source>
        <dbReference type="Proteomes" id="UP000265020"/>
    </source>
</evidence>
<dbReference type="GeneTree" id="ENSGT00940000174275"/>
<evidence type="ECO:0000256" key="1">
    <source>
        <dbReference type="SAM" id="SignalP"/>
    </source>
</evidence>